<evidence type="ECO:0000313" key="4">
    <source>
        <dbReference type="Proteomes" id="UP000475862"/>
    </source>
</evidence>
<evidence type="ECO:0000256" key="1">
    <source>
        <dbReference type="SAM" id="MobiDB-lite"/>
    </source>
</evidence>
<dbReference type="AlphaFoldDB" id="A0A6G0SZP8"/>
<dbReference type="EMBL" id="VYZN01000077">
    <property type="protein sequence ID" value="KAE9523732.1"/>
    <property type="molecule type" value="Genomic_DNA"/>
</dbReference>
<dbReference type="OrthoDB" id="6602042at2759"/>
<feature type="region of interest" description="Disordered" evidence="1">
    <location>
        <begin position="230"/>
        <end position="266"/>
    </location>
</feature>
<accession>A0A6G0SZP8</accession>
<dbReference type="InterPro" id="IPR029526">
    <property type="entry name" value="PGBD"/>
</dbReference>
<feature type="compositionally biased region" description="Acidic residues" evidence="1">
    <location>
        <begin position="234"/>
        <end position="244"/>
    </location>
</feature>
<sequence>MTLSQKTMLVICLRTVVGQNNELVVLIIFNNFRSLYQHFTTAANDGLRTSKEKSKYLGLQRHLASIEFVTNLGIMYDALCELADLSTSLRNRSHTFTQVNRCIQRRIMVFDSMAENYGPRTKEAIDSCEELSFKSIQLINNKAIPKINPLQFFRSLSYNLGNVLDPKNWSDQFDIQYGDSAIRRLANVFQVDARSAINGFREFKDLGDSSTVLDLTPLNKKQIEEWLNDSSFSEYDDTDNDPDFDIGNTTPEDDMNDHPANSDDILDQNANTFLAGNIFDGCNDDNSTTHIMQPSVDLLSPSQSGTLDFSSIDEQDEEQDLVESVVTALEWRNVTGNLKNFVFTAPSGVSDYCIEQLDDYQPINFYNLFVDDEIIDYLVDETNKYAFQFTISGIVNESISDYSRLNDWTDVNLSEMKCFIGFIIWMGLDKKPLLNDYWSKKLLYKNFVSKYMSKNRFRAILSMFHFSDNENSSNVDRLYKINPFLDIMNDKFHKMYKPDESVCIDETMVPFRGRLNFRQYITGKRHKYGIKLFKLCMKGGYTWHIKIYGGKEKEPGKQVATSVVLELMKPILGAGRTLYTDNYYTSVDLAHKLLVKNTHLVAMESNTGVIVAKWKDKRDVLFLSTKHEPMTVDVNTKYGLTTSKPIAIVDYNEAKSYIDVSDQKASYVSTIRKGIKWYRKVGIELLTNTAIVNAHLLHQKVTGNKINISEFGEKIVLSLIEGKIQDKNEPIDNLPHKLQQNEKRERCYRCYLMFSKQFGRSYAVKHAKQVQQKCPGCENKFFCYDCFFSLHKTSLKSNP</sequence>
<feature type="domain" description="PiggyBac transposable element-derived protein" evidence="2">
    <location>
        <begin position="362"/>
        <end position="602"/>
    </location>
</feature>
<name>A0A6G0SZP8_APHGL</name>
<dbReference type="PANTHER" id="PTHR46599">
    <property type="entry name" value="PIGGYBAC TRANSPOSABLE ELEMENT-DERIVED PROTEIN 4"/>
    <property type="match status" value="1"/>
</dbReference>
<dbReference type="Pfam" id="PF13843">
    <property type="entry name" value="DDE_Tnp_1_7"/>
    <property type="match status" value="2"/>
</dbReference>
<gene>
    <name evidence="3" type="ORF">AGLY_015873</name>
</gene>
<dbReference type="Proteomes" id="UP000475862">
    <property type="component" value="Unassembled WGS sequence"/>
</dbReference>
<dbReference type="PANTHER" id="PTHR46599:SF3">
    <property type="entry name" value="PIGGYBAC TRANSPOSABLE ELEMENT-DERIVED PROTEIN 4"/>
    <property type="match status" value="1"/>
</dbReference>
<evidence type="ECO:0000259" key="2">
    <source>
        <dbReference type="Pfam" id="PF13843"/>
    </source>
</evidence>
<protein>
    <recommendedName>
        <fullName evidence="2">PiggyBac transposable element-derived protein domain-containing protein</fullName>
    </recommendedName>
</protein>
<reference evidence="3 4" key="1">
    <citation type="submission" date="2019-08" db="EMBL/GenBank/DDBJ databases">
        <title>The genome of the soybean aphid Biotype 1, its phylome, world population structure and adaptation to the North American continent.</title>
        <authorList>
            <person name="Giordano R."/>
            <person name="Donthu R.K."/>
            <person name="Hernandez A.G."/>
            <person name="Wright C.L."/>
            <person name="Zimin A.V."/>
        </authorList>
    </citation>
    <scope>NUCLEOTIDE SEQUENCE [LARGE SCALE GENOMIC DNA]</scope>
    <source>
        <tissue evidence="3">Whole aphids</tissue>
    </source>
</reference>
<keyword evidence="4" id="KW-1185">Reference proteome</keyword>
<evidence type="ECO:0000313" key="3">
    <source>
        <dbReference type="EMBL" id="KAE9523732.1"/>
    </source>
</evidence>
<feature type="domain" description="PiggyBac transposable element-derived protein" evidence="2">
    <location>
        <begin position="604"/>
        <end position="695"/>
    </location>
</feature>
<comment type="caution">
    <text evidence="3">The sequence shown here is derived from an EMBL/GenBank/DDBJ whole genome shotgun (WGS) entry which is preliminary data.</text>
</comment>
<proteinExistence type="predicted"/>
<organism evidence="3 4">
    <name type="scientific">Aphis glycines</name>
    <name type="common">Soybean aphid</name>
    <dbReference type="NCBI Taxonomy" id="307491"/>
    <lineage>
        <taxon>Eukaryota</taxon>
        <taxon>Metazoa</taxon>
        <taxon>Ecdysozoa</taxon>
        <taxon>Arthropoda</taxon>
        <taxon>Hexapoda</taxon>
        <taxon>Insecta</taxon>
        <taxon>Pterygota</taxon>
        <taxon>Neoptera</taxon>
        <taxon>Paraneoptera</taxon>
        <taxon>Hemiptera</taxon>
        <taxon>Sternorrhyncha</taxon>
        <taxon>Aphidomorpha</taxon>
        <taxon>Aphidoidea</taxon>
        <taxon>Aphididae</taxon>
        <taxon>Aphidini</taxon>
        <taxon>Aphis</taxon>
        <taxon>Aphis</taxon>
    </lineage>
</organism>